<evidence type="ECO:0000256" key="6">
    <source>
        <dbReference type="ARBA" id="ARBA00023136"/>
    </source>
</evidence>
<dbReference type="Pfam" id="PF07690">
    <property type="entry name" value="MFS_1"/>
    <property type="match status" value="1"/>
</dbReference>
<gene>
    <name evidence="9" type="ORF">ACFFLE_03345</name>
</gene>
<organism evidence="9 10">
    <name type="scientific">Salinicoccus siamensis</name>
    <dbReference type="NCBI Taxonomy" id="381830"/>
    <lineage>
        <taxon>Bacteria</taxon>
        <taxon>Bacillati</taxon>
        <taxon>Bacillota</taxon>
        <taxon>Bacilli</taxon>
        <taxon>Bacillales</taxon>
        <taxon>Staphylococcaceae</taxon>
        <taxon>Salinicoccus</taxon>
    </lineage>
</organism>
<feature type="transmembrane region" description="Helical" evidence="7">
    <location>
        <begin position="29"/>
        <end position="48"/>
    </location>
</feature>
<dbReference type="SUPFAM" id="SSF103473">
    <property type="entry name" value="MFS general substrate transporter"/>
    <property type="match status" value="1"/>
</dbReference>
<dbReference type="PANTHER" id="PTHR43045">
    <property type="entry name" value="SHIKIMATE TRANSPORTER"/>
    <property type="match status" value="1"/>
</dbReference>
<feature type="transmembrane region" description="Helical" evidence="7">
    <location>
        <begin position="55"/>
        <end position="75"/>
    </location>
</feature>
<proteinExistence type="predicted"/>
<dbReference type="Proteomes" id="UP001589740">
    <property type="component" value="Unassembled WGS sequence"/>
</dbReference>
<dbReference type="InterPro" id="IPR005829">
    <property type="entry name" value="Sugar_transporter_CS"/>
</dbReference>
<keyword evidence="5 7" id="KW-1133">Transmembrane helix</keyword>
<evidence type="ECO:0000313" key="9">
    <source>
        <dbReference type="EMBL" id="MFB9860144.1"/>
    </source>
</evidence>
<evidence type="ECO:0000256" key="1">
    <source>
        <dbReference type="ARBA" id="ARBA00004651"/>
    </source>
</evidence>
<dbReference type="Gene3D" id="1.20.1250.20">
    <property type="entry name" value="MFS general substrate transporter like domains"/>
    <property type="match status" value="1"/>
</dbReference>
<name>A0ABV5Z217_9STAP</name>
<keyword evidence="2" id="KW-0813">Transport</keyword>
<keyword evidence="3" id="KW-1003">Cell membrane</keyword>
<dbReference type="RefSeq" id="WP_380569745.1">
    <property type="nucleotide sequence ID" value="NZ_JBHMAH010000007.1"/>
</dbReference>
<evidence type="ECO:0000256" key="7">
    <source>
        <dbReference type="SAM" id="Phobius"/>
    </source>
</evidence>
<keyword evidence="4 7" id="KW-0812">Transmembrane</keyword>
<dbReference type="InterPro" id="IPR011701">
    <property type="entry name" value="MFS"/>
</dbReference>
<evidence type="ECO:0000256" key="2">
    <source>
        <dbReference type="ARBA" id="ARBA00022448"/>
    </source>
</evidence>
<protein>
    <submittedName>
        <fullName evidence="9">MFS transporter</fullName>
    </submittedName>
</protein>
<reference evidence="9 10" key="1">
    <citation type="submission" date="2024-09" db="EMBL/GenBank/DDBJ databases">
        <authorList>
            <person name="Sun Q."/>
            <person name="Mori K."/>
        </authorList>
    </citation>
    <scope>NUCLEOTIDE SEQUENCE [LARGE SCALE GENOMIC DNA]</scope>
    <source>
        <strain evidence="9 10">JCM 12822</strain>
    </source>
</reference>
<dbReference type="PANTHER" id="PTHR43045:SF1">
    <property type="entry name" value="SHIKIMATE TRANSPORTER"/>
    <property type="match status" value="1"/>
</dbReference>
<dbReference type="PROSITE" id="PS00216">
    <property type="entry name" value="SUGAR_TRANSPORT_1"/>
    <property type="match status" value="1"/>
</dbReference>
<sequence>MISIVIAVFLTTLMIPVMGKLSDKVGRRKMFLIGSFTMLVYAFPYFLIVNTPEPILVIIATLIGLTVIWPPITAVLGTMFSEAFSREVRYTGVTIGYQIGAALAGGSAPLIVQFLMNQFNGSSVPVSLYIIFTAVVSMTAVWAIKGVQAQDLEYAQGQAQQIGVGRNAPTHVSKRDLPHFLFIFMDMDGIFHNARFCQSFSQTELPVEFERPCMDGDRS</sequence>
<comment type="subcellular location">
    <subcellularLocation>
        <location evidence="1">Cell membrane</location>
        <topology evidence="1">Multi-pass membrane protein</topology>
    </subcellularLocation>
</comment>
<evidence type="ECO:0000313" key="10">
    <source>
        <dbReference type="Proteomes" id="UP001589740"/>
    </source>
</evidence>
<evidence type="ECO:0000256" key="5">
    <source>
        <dbReference type="ARBA" id="ARBA00022989"/>
    </source>
</evidence>
<dbReference type="PROSITE" id="PS50850">
    <property type="entry name" value="MFS"/>
    <property type="match status" value="1"/>
</dbReference>
<dbReference type="EMBL" id="JBHMAH010000007">
    <property type="protein sequence ID" value="MFB9860144.1"/>
    <property type="molecule type" value="Genomic_DNA"/>
</dbReference>
<keyword evidence="10" id="KW-1185">Reference proteome</keyword>
<evidence type="ECO:0000256" key="3">
    <source>
        <dbReference type="ARBA" id="ARBA00022475"/>
    </source>
</evidence>
<keyword evidence="6 7" id="KW-0472">Membrane</keyword>
<evidence type="ECO:0000259" key="8">
    <source>
        <dbReference type="PROSITE" id="PS50850"/>
    </source>
</evidence>
<evidence type="ECO:0000256" key="4">
    <source>
        <dbReference type="ARBA" id="ARBA00022692"/>
    </source>
</evidence>
<feature type="transmembrane region" description="Helical" evidence="7">
    <location>
        <begin position="126"/>
        <end position="144"/>
    </location>
</feature>
<accession>A0ABV5Z217</accession>
<dbReference type="InterPro" id="IPR020846">
    <property type="entry name" value="MFS_dom"/>
</dbReference>
<dbReference type="InterPro" id="IPR036259">
    <property type="entry name" value="MFS_trans_sf"/>
</dbReference>
<comment type="caution">
    <text evidence="9">The sequence shown here is derived from an EMBL/GenBank/DDBJ whole genome shotgun (WGS) entry which is preliminary data.</text>
</comment>
<feature type="transmembrane region" description="Helical" evidence="7">
    <location>
        <begin position="95"/>
        <end position="114"/>
    </location>
</feature>
<feature type="domain" description="Major facilitator superfamily (MFS) profile" evidence="8">
    <location>
        <begin position="1"/>
        <end position="151"/>
    </location>
</feature>